<protein>
    <submittedName>
        <fullName evidence="2">DUF2963 domain-containing protein</fullName>
    </submittedName>
</protein>
<feature type="domain" description="DUF2963" evidence="1">
    <location>
        <begin position="70"/>
        <end position="113"/>
    </location>
</feature>
<dbReference type="Proteomes" id="UP000568109">
    <property type="component" value="Unassembled WGS sequence"/>
</dbReference>
<keyword evidence="3" id="KW-1185">Reference proteome</keyword>
<reference evidence="2 3" key="1">
    <citation type="submission" date="2020-06" db="EMBL/GenBank/DDBJ databases">
        <title>Draft genome sequence of Candidatus Phytoplasma pruni (X-disease group, subgroup 16SrIII-B) strain ChTDIII from Argentina.</title>
        <authorList>
            <person name="Fernandez F.D."/>
            <person name="Zuebert C."/>
            <person name="Huettel B."/>
            <person name="Kube M."/>
            <person name="Conci L.R."/>
        </authorList>
    </citation>
    <scope>NUCLEOTIDE SEQUENCE [LARGE SCALE GENOMIC DNA]</scope>
    <source>
        <strain evidence="2 3">ChTDIII</strain>
    </source>
</reference>
<evidence type="ECO:0000259" key="1">
    <source>
        <dbReference type="Pfam" id="PF11178"/>
    </source>
</evidence>
<dbReference type="Pfam" id="PF11178">
    <property type="entry name" value="DUF2963"/>
    <property type="match status" value="1"/>
</dbReference>
<gene>
    <name evidence="2" type="ORF">HR065_01280</name>
</gene>
<comment type="caution">
    <text evidence="2">The sequence shown here is derived from an EMBL/GenBank/DDBJ whole genome shotgun (WGS) entry which is preliminary data.</text>
</comment>
<evidence type="ECO:0000313" key="3">
    <source>
        <dbReference type="Proteomes" id="UP000568109"/>
    </source>
</evidence>
<evidence type="ECO:0000313" key="2">
    <source>
        <dbReference type="EMBL" id="NWN45715.1"/>
    </source>
</evidence>
<dbReference type="EMBL" id="JABUOH010000033">
    <property type="protein sequence ID" value="NWN45715.1"/>
    <property type="molecule type" value="Genomic_DNA"/>
</dbReference>
<accession>A0A851HCB7</accession>
<dbReference type="AlphaFoldDB" id="A0A851HCB7"/>
<dbReference type="InterPro" id="IPR021348">
    <property type="entry name" value="DUF2963"/>
</dbReference>
<name>A0A851HCB7_9MOLU</name>
<sequence length="153" mass="18077">MTSNNQNYETARNTQHINDYGYKVITEYNNNDQRVKETTYRPSFYPDGYLDHIAYYDPQSQTCIKDLSYDENTLDYIEENDSQTGYMTKHIDYFPDGSIFYISTYDPQSGDYIDDLVLSDLTPVEEQQLQQEYQNAQQAYKDAVQLYHSTQNK</sequence>
<proteinExistence type="predicted"/>
<organism evidence="2 3">
    <name type="scientific">Candidatus Phytoplasma pruni</name>
    <dbReference type="NCBI Taxonomy" id="479893"/>
    <lineage>
        <taxon>Bacteria</taxon>
        <taxon>Bacillati</taxon>
        <taxon>Mycoplasmatota</taxon>
        <taxon>Mollicutes</taxon>
        <taxon>Acholeplasmatales</taxon>
        <taxon>Acholeplasmataceae</taxon>
        <taxon>Candidatus Phytoplasma</taxon>
        <taxon>16SrIII (X-disease group)</taxon>
    </lineage>
</organism>
<dbReference type="RefSeq" id="WP_178734114.1">
    <property type="nucleotide sequence ID" value="NZ_JABUOH010000033.1"/>
</dbReference>